<dbReference type="AlphaFoldDB" id="A0A0E9N2T3"/>
<sequence length="220" mass="24786">MAKGIGGKLGERIRLYGLPTVLKRIVKRAMAKAGYYQETFYFCSFDLAKTYPVKPLPEGFSYKVLSLNDLEHAAGLSFSDEKLTVFRERFAKDGYTGVGIFDGKKLVGLAWMSLNRLETPFPQPANGSISLSPDEGYLLDAFSHPDYRGKGFHPFYTSWRYNQLRDLGKKYAITIIDKDNRAARTTQAKNGFVAKKKIIATKFLGNWKVVVKETSEPLGF</sequence>
<organism evidence="1 2">
    <name type="scientific">Flavihumibacter petaseus NBRC 106054</name>
    <dbReference type="NCBI Taxonomy" id="1220578"/>
    <lineage>
        <taxon>Bacteria</taxon>
        <taxon>Pseudomonadati</taxon>
        <taxon>Bacteroidota</taxon>
        <taxon>Chitinophagia</taxon>
        <taxon>Chitinophagales</taxon>
        <taxon>Chitinophagaceae</taxon>
        <taxon>Flavihumibacter</taxon>
    </lineage>
</organism>
<proteinExistence type="predicted"/>
<dbReference type="GO" id="GO:0016746">
    <property type="term" value="F:acyltransferase activity"/>
    <property type="evidence" value="ECO:0007669"/>
    <property type="project" value="UniProtKB-KW"/>
</dbReference>
<dbReference type="Gene3D" id="3.40.630.30">
    <property type="match status" value="1"/>
</dbReference>
<evidence type="ECO:0000313" key="2">
    <source>
        <dbReference type="Proteomes" id="UP000033121"/>
    </source>
</evidence>
<comment type="caution">
    <text evidence="1">The sequence shown here is derived from an EMBL/GenBank/DDBJ whole genome shotgun (WGS) entry which is preliminary data.</text>
</comment>
<dbReference type="Proteomes" id="UP000033121">
    <property type="component" value="Unassembled WGS sequence"/>
</dbReference>
<keyword evidence="2" id="KW-1185">Reference proteome</keyword>
<dbReference type="SUPFAM" id="SSF55729">
    <property type="entry name" value="Acyl-CoA N-acyltransferases (Nat)"/>
    <property type="match status" value="1"/>
</dbReference>
<gene>
    <name evidence="1" type="ORF">FPE01S_03_03650</name>
</gene>
<keyword evidence="1" id="KW-0012">Acyltransferase</keyword>
<dbReference type="STRING" id="1220578.FPE01S_03_03650"/>
<accession>A0A0E9N2T3</accession>
<reference evidence="1 2" key="1">
    <citation type="submission" date="2015-04" db="EMBL/GenBank/DDBJ databases">
        <title>Whole genome shotgun sequence of Flavihumibacter petaseus NBRC 106054.</title>
        <authorList>
            <person name="Miyazawa S."/>
            <person name="Hosoyama A."/>
            <person name="Hashimoto M."/>
            <person name="Noguchi M."/>
            <person name="Tsuchikane K."/>
            <person name="Ohji S."/>
            <person name="Yamazoe A."/>
            <person name="Ichikawa N."/>
            <person name="Kimura A."/>
            <person name="Fujita N."/>
        </authorList>
    </citation>
    <scope>NUCLEOTIDE SEQUENCE [LARGE SCALE GENOMIC DNA]</scope>
    <source>
        <strain evidence="1 2">NBRC 106054</strain>
    </source>
</reference>
<evidence type="ECO:0000313" key="1">
    <source>
        <dbReference type="EMBL" id="GAO44327.1"/>
    </source>
</evidence>
<keyword evidence="1" id="KW-0808">Transferase</keyword>
<dbReference type="RefSeq" id="WP_046370269.1">
    <property type="nucleotide sequence ID" value="NZ_BBWV01000003.1"/>
</dbReference>
<dbReference type="InterPro" id="IPR016181">
    <property type="entry name" value="Acyl_CoA_acyltransferase"/>
</dbReference>
<name>A0A0E9N2T3_9BACT</name>
<protein>
    <submittedName>
        <fullName evidence="1">Putative acyltransferase</fullName>
    </submittedName>
</protein>
<dbReference type="EMBL" id="BBWV01000003">
    <property type="protein sequence ID" value="GAO44327.1"/>
    <property type="molecule type" value="Genomic_DNA"/>
</dbReference>
<dbReference type="OrthoDB" id="1450704at2"/>